<reference evidence="1" key="1">
    <citation type="submission" date="2014-09" db="EMBL/GenBank/DDBJ databases">
        <authorList>
            <person name="Magalhaes I.L.F."/>
            <person name="Oliveira U."/>
            <person name="Santos F.R."/>
            <person name="Vidigal T.H.D.A."/>
            <person name="Brescovit A.D."/>
            <person name="Santos A.J."/>
        </authorList>
    </citation>
    <scope>NUCLEOTIDE SEQUENCE</scope>
    <source>
        <tissue evidence="1">Shoot tissue taken approximately 20 cm above the soil surface</tissue>
    </source>
</reference>
<organism evidence="1">
    <name type="scientific">Arundo donax</name>
    <name type="common">Giant reed</name>
    <name type="synonym">Donax arundinaceus</name>
    <dbReference type="NCBI Taxonomy" id="35708"/>
    <lineage>
        <taxon>Eukaryota</taxon>
        <taxon>Viridiplantae</taxon>
        <taxon>Streptophyta</taxon>
        <taxon>Embryophyta</taxon>
        <taxon>Tracheophyta</taxon>
        <taxon>Spermatophyta</taxon>
        <taxon>Magnoliopsida</taxon>
        <taxon>Liliopsida</taxon>
        <taxon>Poales</taxon>
        <taxon>Poaceae</taxon>
        <taxon>PACMAD clade</taxon>
        <taxon>Arundinoideae</taxon>
        <taxon>Arundineae</taxon>
        <taxon>Arundo</taxon>
    </lineage>
</organism>
<dbReference type="EMBL" id="GBRH01231704">
    <property type="protein sequence ID" value="JAD66191.1"/>
    <property type="molecule type" value="Transcribed_RNA"/>
</dbReference>
<evidence type="ECO:0000313" key="1">
    <source>
        <dbReference type="EMBL" id="JAD66191.1"/>
    </source>
</evidence>
<sequence>MNNYRLRAIGLC</sequence>
<protein>
    <submittedName>
        <fullName evidence="1">Uncharacterized protein</fullName>
    </submittedName>
</protein>
<name>A0A0A9BSB1_ARUDO</name>
<accession>A0A0A9BSB1</accession>
<reference evidence="1" key="2">
    <citation type="journal article" date="2015" name="Data Brief">
        <title>Shoot transcriptome of the giant reed, Arundo donax.</title>
        <authorList>
            <person name="Barrero R.A."/>
            <person name="Guerrero F.D."/>
            <person name="Moolhuijzen P."/>
            <person name="Goolsby J.A."/>
            <person name="Tidwell J."/>
            <person name="Bellgard S.E."/>
            <person name="Bellgard M.I."/>
        </authorList>
    </citation>
    <scope>NUCLEOTIDE SEQUENCE</scope>
    <source>
        <tissue evidence="1">Shoot tissue taken approximately 20 cm above the soil surface</tissue>
    </source>
</reference>
<proteinExistence type="predicted"/>